<gene>
    <name evidence="2" type="ORF">G6L72_24980</name>
    <name evidence="3" type="ORF">G6M88_25820</name>
</gene>
<dbReference type="GO" id="GO:0003676">
    <property type="term" value="F:nucleic acid binding"/>
    <property type="evidence" value="ECO:0007669"/>
    <property type="project" value="InterPro"/>
</dbReference>
<geneLocation type="plasmid" evidence="3 4">
    <name>pW2_73_4</name>
</geneLocation>
<evidence type="ECO:0000313" key="4">
    <source>
        <dbReference type="Proteomes" id="UP000663912"/>
    </source>
</evidence>
<dbReference type="Pfam" id="PF13358">
    <property type="entry name" value="DDE_3"/>
    <property type="match status" value="1"/>
</dbReference>
<sequence>MAKARGLSARVVCQYLAISRNSFRSYNNGYEQQGIEALFLNRRRRLRMAEDESLKAAVFSLLHEPPSKHGFNRTSWKMDDLTSALKSQGNPACPAIVREITKAAGYKWRKAKVVLTSNDPEFSAKLAKIQETLRSLGQDEAFFSIDEFGPFSIKSKAGRVLVPPGHSPAIDQWQKSRGCLILTAALELSTNQVSHFYSTKKNTDEMIKMMQVLVEEYRDKSRIFMSWDAASWHVSKKLNEVIETHNRVAILRCYPTVELVPLPASAQFLNVIESVFSGMARAIIHNSDYGSTDDAIQAIDRYFVDRNNHFRDNPKKAGRKIWGKERVPAVFSASHNCKDPAFR</sequence>
<evidence type="ECO:0000259" key="1">
    <source>
        <dbReference type="Pfam" id="PF13358"/>
    </source>
</evidence>
<organism evidence="3 4">
    <name type="scientific">Agrobacterium rubi</name>
    <dbReference type="NCBI Taxonomy" id="28099"/>
    <lineage>
        <taxon>Bacteria</taxon>
        <taxon>Pseudomonadati</taxon>
        <taxon>Pseudomonadota</taxon>
        <taxon>Alphaproteobacteria</taxon>
        <taxon>Hyphomicrobiales</taxon>
        <taxon>Rhizobiaceae</taxon>
        <taxon>Rhizobium/Agrobacterium group</taxon>
        <taxon>Agrobacterium</taxon>
    </lineage>
</organism>
<dbReference type="Proteomes" id="UP000822331">
    <property type="component" value="Unassembled WGS sequence"/>
</dbReference>
<evidence type="ECO:0000313" key="3">
    <source>
        <dbReference type="EMBL" id="QTG03888.1"/>
    </source>
</evidence>
<dbReference type="NCBIfam" id="NF033545">
    <property type="entry name" value="transpos_IS630"/>
    <property type="match status" value="1"/>
</dbReference>
<evidence type="ECO:0000313" key="5">
    <source>
        <dbReference type="Proteomes" id="UP000822331"/>
    </source>
</evidence>
<dbReference type="InterPro" id="IPR036397">
    <property type="entry name" value="RNaseH_sf"/>
</dbReference>
<evidence type="ECO:0000313" key="2">
    <source>
        <dbReference type="EMBL" id="NTF39940.1"/>
    </source>
</evidence>
<dbReference type="EMBL" id="JAAMCP010000017">
    <property type="protein sequence ID" value="NTF39940.1"/>
    <property type="molecule type" value="Genomic_DNA"/>
</dbReference>
<reference evidence="2 5" key="1">
    <citation type="journal article" date="2020" name="Science">
        <title>Unexpected conservation and global transmission of agrobacterial virulence plasmids.</title>
        <authorList>
            <person name="Weisberg A.J."/>
            <person name="Davis E.W. 2nd"/>
            <person name="Tabima J."/>
            <person name="Belcher M.S."/>
            <person name="Miller M."/>
            <person name="Kuo C.H."/>
            <person name="Loper J.E."/>
            <person name="Grunwald N.J."/>
            <person name="Putnam M.L."/>
            <person name="Chang J.H."/>
        </authorList>
    </citation>
    <scope>NUCLEOTIDE SEQUENCE [LARGE SCALE GENOMIC DNA]</scope>
    <source>
        <strain evidence="2 5">A19/93</strain>
    </source>
</reference>
<dbReference type="InterPro" id="IPR038717">
    <property type="entry name" value="Tc1-like_DDE_dom"/>
</dbReference>
<keyword evidence="5" id="KW-1185">Reference proteome</keyword>
<feature type="domain" description="Tc1-like transposase DDE" evidence="1">
    <location>
        <begin position="144"/>
        <end position="292"/>
    </location>
</feature>
<dbReference type="InterPro" id="IPR047655">
    <property type="entry name" value="Transpos_IS630-like"/>
</dbReference>
<protein>
    <submittedName>
        <fullName evidence="3">IS630 family transposase</fullName>
    </submittedName>
</protein>
<proteinExistence type="predicted"/>
<dbReference type="Proteomes" id="UP000663912">
    <property type="component" value="Plasmid pW2_73_4"/>
</dbReference>
<dbReference type="AlphaFoldDB" id="A0AAE7R8R3"/>
<dbReference type="KEGG" id="arui:G6M88_25820"/>
<keyword evidence="3" id="KW-0614">Plasmid</keyword>
<dbReference type="EMBL" id="CP049211">
    <property type="protein sequence ID" value="QTG03888.1"/>
    <property type="molecule type" value="Genomic_DNA"/>
</dbReference>
<dbReference type="Gene3D" id="3.30.420.10">
    <property type="entry name" value="Ribonuclease H-like superfamily/Ribonuclease H"/>
    <property type="match status" value="1"/>
</dbReference>
<reference evidence="3" key="2">
    <citation type="submission" date="2020-02" db="EMBL/GenBank/DDBJ databases">
        <title>Unexpected conservation and global transmission of agrobacterial virulence plasmids.</title>
        <authorList>
            <person name="Weisberg A.J."/>
            <person name="Davis E.W. II"/>
            <person name="Tabima J.R."/>
            <person name="Belcher M.S."/>
            <person name="Miller M."/>
            <person name="Kuo C.-H."/>
            <person name="Loper J.E."/>
            <person name="Grunwald N.J."/>
            <person name="Putnam M.L."/>
            <person name="Chang J.H."/>
        </authorList>
    </citation>
    <scope>NUCLEOTIDE SEQUENCE</scope>
    <source>
        <strain evidence="3">W2/73</strain>
        <plasmid evidence="3">pW2_73_4</plasmid>
    </source>
</reference>
<accession>A0AAE7R8R3</accession>
<name>A0AAE7R8R3_9HYPH</name>